<organism evidence="13 14">
    <name type="scientific">Nematocida displodere</name>
    <dbReference type="NCBI Taxonomy" id="1805483"/>
    <lineage>
        <taxon>Eukaryota</taxon>
        <taxon>Fungi</taxon>
        <taxon>Fungi incertae sedis</taxon>
        <taxon>Microsporidia</taxon>
        <taxon>Nematocida</taxon>
    </lineage>
</organism>
<evidence type="ECO:0000256" key="9">
    <source>
        <dbReference type="ARBA" id="ARBA00022840"/>
    </source>
</evidence>
<comment type="catalytic activity">
    <reaction evidence="11">
        <text>adenosine + ATP = AMP + ADP + H(+)</text>
        <dbReference type="Rhea" id="RHEA:20824"/>
        <dbReference type="ChEBI" id="CHEBI:15378"/>
        <dbReference type="ChEBI" id="CHEBI:16335"/>
        <dbReference type="ChEBI" id="CHEBI:30616"/>
        <dbReference type="ChEBI" id="CHEBI:456215"/>
        <dbReference type="ChEBI" id="CHEBI:456216"/>
        <dbReference type="EC" id="2.7.1.20"/>
    </reaction>
</comment>
<dbReference type="GO" id="GO:0044209">
    <property type="term" value="P:AMP salvage"/>
    <property type="evidence" value="ECO:0007669"/>
    <property type="project" value="UniProtKB-UniRule"/>
</dbReference>
<evidence type="ECO:0000256" key="3">
    <source>
        <dbReference type="ARBA" id="ARBA00010688"/>
    </source>
</evidence>
<keyword evidence="9 11" id="KW-0067">ATP-binding</keyword>
<dbReference type="STRING" id="1805483.A0A177EHT6"/>
<dbReference type="PANTHER" id="PTHR45769:SF3">
    <property type="entry name" value="ADENOSINE KINASE"/>
    <property type="match status" value="1"/>
</dbReference>
<dbReference type="VEuPathDB" id="MicrosporidiaDB:NEDG_00010"/>
<proteinExistence type="inferred from homology"/>
<feature type="domain" description="Carbohydrate kinase PfkB" evidence="12">
    <location>
        <begin position="58"/>
        <end position="295"/>
    </location>
</feature>
<dbReference type="InterPro" id="IPR029056">
    <property type="entry name" value="Ribokinase-like"/>
</dbReference>
<feature type="active site" description="Proton acceptor" evidence="10">
    <location>
        <position position="285"/>
    </location>
</feature>
<evidence type="ECO:0000256" key="4">
    <source>
        <dbReference type="ARBA" id="ARBA00012119"/>
    </source>
</evidence>
<dbReference type="EMBL" id="LTDL01000014">
    <property type="protein sequence ID" value="OAG31535.1"/>
    <property type="molecule type" value="Genomic_DNA"/>
</dbReference>
<dbReference type="EC" id="2.7.1.20" evidence="4 11"/>
<dbReference type="GO" id="GO:0006144">
    <property type="term" value="P:purine nucleobase metabolic process"/>
    <property type="evidence" value="ECO:0007669"/>
    <property type="project" value="TreeGrafter"/>
</dbReference>
<dbReference type="Pfam" id="PF00294">
    <property type="entry name" value="PfkB"/>
    <property type="match status" value="1"/>
</dbReference>
<comment type="similarity">
    <text evidence="3 11">Belongs to the carbohydrate kinase PfkB family.</text>
</comment>
<evidence type="ECO:0000256" key="10">
    <source>
        <dbReference type="PIRSR" id="PIRSR601805-1"/>
    </source>
</evidence>
<keyword evidence="8 11" id="KW-0418">Kinase</keyword>
<dbReference type="GO" id="GO:0005829">
    <property type="term" value="C:cytosol"/>
    <property type="evidence" value="ECO:0007669"/>
    <property type="project" value="TreeGrafter"/>
</dbReference>
<sequence length="325" mass="35697">MSELMRCVTIYPPMLDIVIHTERSSLLEMGLAANTIVGFSENKHCKIRAEVERQIAAGDKHVRFKAGGATFNTQKILSQCMECDFFGIVGEDSNGAIISEQMKGTQVNIHLDKSKQVATPWAYVFISGDERTILAKQDPSASYSAYAKEQIMGRIDQATVFYCVSFTFFLEKVSGVTFEILEQKKEKGFCSILNLSSEEIVGNFKKEILRAAGMCDFIIGNKLEYFELFGATDEARLLVWLDSLKVGYAITDGPSTVYGRIPGGPLRQVTPPYVSDEINTSGAGDSFASGFIRAMKDRTFAATLDIAPLLSEGVRASNAHIRSSG</sequence>
<evidence type="ECO:0000256" key="8">
    <source>
        <dbReference type="ARBA" id="ARBA00022777"/>
    </source>
</evidence>
<keyword evidence="6 11" id="KW-0660">Purine salvage</keyword>
<comment type="function">
    <text evidence="11">ATP dependent phosphorylation of adenosine and other related nucleoside analogs to monophosphate derivatives.</text>
</comment>
<dbReference type="AlphaFoldDB" id="A0A177EHT6"/>
<accession>A0A177EHT6</accession>
<comment type="pathway">
    <text evidence="2 11">Purine metabolism; AMP biosynthesis via salvage pathway; AMP from adenosine: step 1/1.</text>
</comment>
<dbReference type="OrthoDB" id="432447at2759"/>
<evidence type="ECO:0000256" key="6">
    <source>
        <dbReference type="ARBA" id="ARBA00022726"/>
    </source>
</evidence>
<keyword evidence="5 11" id="KW-0808">Transferase</keyword>
<dbReference type="GO" id="GO:0005634">
    <property type="term" value="C:nucleus"/>
    <property type="evidence" value="ECO:0007669"/>
    <property type="project" value="TreeGrafter"/>
</dbReference>
<dbReference type="InterPro" id="IPR011611">
    <property type="entry name" value="PfkB_dom"/>
</dbReference>
<dbReference type="RefSeq" id="XP_067545136.1">
    <property type="nucleotide sequence ID" value="XM_067687428.1"/>
</dbReference>
<evidence type="ECO:0000313" key="14">
    <source>
        <dbReference type="Proteomes" id="UP000185944"/>
    </source>
</evidence>
<evidence type="ECO:0000256" key="5">
    <source>
        <dbReference type="ARBA" id="ARBA00022679"/>
    </source>
</evidence>
<dbReference type="SUPFAM" id="SSF53613">
    <property type="entry name" value="Ribokinase-like"/>
    <property type="match status" value="1"/>
</dbReference>
<evidence type="ECO:0000256" key="7">
    <source>
        <dbReference type="ARBA" id="ARBA00022741"/>
    </source>
</evidence>
<dbReference type="Proteomes" id="UP000185944">
    <property type="component" value="Unassembled WGS sequence"/>
</dbReference>
<dbReference type="PROSITE" id="PS00584">
    <property type="entry name" value="PFKB_KINASES_2"/>
    <property type="match status" value="1"/>
</dbReference>
<gene>
    <name evidence="13" type="ORF">NEDG_00010</name>
</gene>
<keyword evidence="11" id="KW-0460">Magnesium</keyword>
<keyword evidence="14" id="KW-1185">Reference proteome</keyword>
<dbReference type="GO" id="GO:0004001">
    <property type="term" value="F:adenosine kinase activity"/>
    <property type="evidence" value="ECO:0007669"/>
    <property type="project" value="UniProtKB-UniRule"/>
</dbReference>
<dbReference type="GO" id="GO:0005524">
    <property type="term" value="F:ATP binding"/>
    <property type="evidence" value="ECO:0007669"/>
    <property type="project" value="UniProtKB-UniRule"/>
</dbReference>
<dbReference type="UniPathway" id="UPA00588">
    <property type="reaction ID" value="UER00659"/>
</dbReference>
<dbReference type="InterPro" id="IPR001805">
    <property type="entry name" value="Adenokinase"/>
</dbReference>
<keyword evidence="7 11" id="KW-0547">Nucleotide-binding</keyword>
<name>A0A177EHT6_9MICR</name>
<dbReference type="PANTHER" id="PTHR45769">
    <property type="entry name" value="ADENOSINE KINASE"/>
    <property type="match status" value="1"/>
</dbReference>
<evidence type="ECO:0000256" key="2">
    <source>
        <dbReference type="ARBA" id="ARBA00004801"/>
    </source>
</evidence>
<evidence type="ECO:0000313" key="13">
    <source>
        <dbReference type="EMBL" id="OAG31535.1"/>
    </source>
</evidence>
<dbReference type="Gene3D" id="3.40.1190.20">
    <property type="match status" value="1"/>
</dbReference>
<comment type="cofactor">
    <cofactor evidence="1 11">
        <name>Mg(2+)</name>
        <dbReference type="ChEBI" id="CHEBI:18420"/>
    </cofactor>
</comment>
<reference evidence="13 14" key="1">
    <citation type="submission" date="2016-02" db="EMBL/GenBank/DDBJ databases">
        <title>Discovery of a natural microsporidian pathogen with a broad tissue tropism in Caenorhabditis elegans.</title>
        <authorList>
            <person name="Luallen R.J."/>
            <person name="Reinke A.W."/>
            <person name="Tong L."/>
            <person name="Botts M.R."/>
            <person name="Felix M.-A."/>
            <person name="Troemel E.R."/>
        </authorList>
    </citation>
    <scope>NUCLEOTIDE SEQUENCE [LARGE SCALE GENOMIC DNA]</scope>
    <source>
        <strain evidence="13 14">JUm2807</strain>
    </source>
</reference>
<evidence type="ECO:0000256" key="1">
    <source>
        <dbReference type="ARBA" id="ARBA00001946"/>
    </source>
</evidence>
<dbReference type="InterPro" id="IPR002173">
    <property type="entry name" value="Carboh/pur_kinase_PfkB_CS"/>
</dbReference>
<evidence type="ECO:0000256" key="11">
    <source>
        <dbReference type="RuleBase" id="RU368116"/>
    </source>
</evidence>
<protein>
    <recommendedName>
        <fullName evidence="4 11">Adenosine kinase</fullName>
        <shortName evidence="11">AK</shortName>
        <ecNumber evidence="4 11">2.7.1.20</ecNumber>
    </recommendedName>
    <alternativeName>
        <fullName evidence="11">Adenosine 5'-phosphotransferase</fullName>
    </alternativeName>
</protein>
<dbReference type="GeneID" id="93646360"/>
<evidence type="ECO:0000259" key="12">
    <source>
        <dbReference type="Pfam" id="PF00294"/>
    </source>
</evidence>
<comment type="caution">
    <text evidence="13">The sequence shown here is derived from an EMBL/GenBank/DDBJ whole genome shotgun (WGS) entry which is preliminary data.</text>
</comment>
<dbReference type="Gene3D" id="3.30.1110.10">
    <property type="match status" value="1"/>
</dbReference>
<dbReference type="GO" id="GO:0006166">
    <property type="term" value="P:purine ribonucleoside salvage"/>
    <property type="evidence" value="ECO:0007669"/>
    <property type="project" value="UniProtKB-KW"/>
</dbReference>